<dbReference type="EMBL" id="AP019308">
    <property type="protein sequence ID" value="BBH22978.1"/>
    <property type="molecule type" value="Genomic_DNA"/>
</dbReference>
<evidence type="ECO:0000256" key="8">
    <source>
        <dbReference type="ARBA" id="ARBA00048741"/>
    </source>
</evidence>
<dbReference type="Gene3D" id="3.60.20.10">
    <property type="entry name" value="Glutamine Phosphoribosylpyrophosphate, subunit 1, domain 1"/>
    <property type="match status" value="1"/>
</dbReference>
<dbReference type="RefSeq" id="WP_125661921.1">
    <property type="nucleotide sequence ID" value="NZ_AP019308.1"/>
</dbReference>
<dbReference type="InterPro" id="IPR006426">
    <property type="entry name" value="Asn_synth_AEB"/>
</dbReference>
<dbReference type="PIRSF" id="PIRSF001589">
    <property type="entry name" value="Asn_synthetase_glu-h"/>
    <property type="match status" value="1"/>
</dbReference>
<dbReference type="PANTHER" id="PTHR43284:SF1">
    <property type="entry name" value="ASPARAGINE SYNTHETASE"/>
    <property type="match status" value="1"/>
</dbReference>
<dbReference type="Proteomes" id="UP000275368">
    <property type="component" value="Chromosome"/>
</dbReference>
<keyword evidence="4" id="KW-0547">Nucleotide-binding</keyword>
<dbReference type="CDD" id="cd00712">
    <property type="entry name" value="AsnB"/>
    <property type="match status" value="1"/>
</dbReference>
<dbReference type="Pfam" id="PF00733">
    <property type="entry name" value="Asn_synthase"/>
    <property type="match status" value="1"/>
</dbReference>
<dbReference type="InterPro" id="IPR017932">
    <property type="entry name" value="GATase_2_dom"/>
</dbReference>
<sequence length="625" mass="72329">MCGLAGFYTNIANSNYTNILKSMIDAIHHRGPDSEDIHVFSNSNNGIVGLGHKRLSIIDLSVKGKQPMTSVSGKTTIVFNGEIYNYQPLRVELESEGWQFRTNTDTEVILNLYEKYGEDCLQYLNGMFAFAIYDREKEQLFIARDRLGIRPLFYMYEPGSTFVFASEIKSIFQFPGIHKSVNNSALIDYTRNRYVSNPETIYKGMMKLEPGSFLLYKQGQLTKKKYWDITNFEKRNLSFSDAQMELDQLMQDSIRLRMISDVPVGAYLSGGLDSSLIVAMMAQNSSKPIKTFSVGLENSQYNELGYAKSVADMFKTDHHEFVISPKDFRDSLYQVVHFRDAPSSETADIPMLLMSRQAKKEVSVVLTGEGCDELFGGYPKYAYDQLTDTAWGKIVFNNRLISKMVNSLPYSFRKAKLAYNSLSIQDDVKRYRNWFASFSESQADSLLSDEFKNQYLSDASARFPVINGVTNLDKMQYYDMKFWLTDNLLERGDRTMMAASIEGRLPFLDYRLAEFAFRIKESYKINGFNRKYIVKKVAEKYLPNHIINRKKIGFYMPIADWFRNEMKDFVTDHLLSSTFFNRGIFNKKKVEEMVKAHINGVTNHEKEIWMLLNLEIWFRSSVDRR</sequence>
<dbReference type="GO" id="GO:0005524">
    <property type="term" value="F:ATP binding"/>
    <property type="evidence" value="ECO:0007669"/>
    <property type="project" value="UniProtKB-KW"/>
</dbReference>
<comment type="similarity">
    <text evidence="2">Belongs to the asparagine synthetase family.</text>
</comment>
<name>A0A3G9JFZ5_9BACL</name>
<dbReference type="CDD" id="cd01991">
    <property type="entry name" value="Asn_synthase_B_C"/>
    <property type="match status" value="1"/>
</dbReference>
<evidence type="ECO:0000256" key="7">
    <source>
        <dbReference type="ARBA" id="ARBA00022962"/>
    </source>
</evidence>
<dbReference type="GO" id="GO:0004066">
    <property type="term" value="F:asparagine synthase (glutamine-hydrolyzing) activity"/>
    <property type="evidence" value="ECO:0007669"/>
    <property type="project" value="UniProtKB-EC"/>
</dbReference>
<dbReference type="InterPro" id="IPR001962">
    <property type="entry name" value="Asn_synthase"/>
</dbReference>
<evidence type="ECO:0000256" key="1">
    <source>
        <dbReference type="ARBA" id="ARBA00005187"/>
    </source>
</evidence>
<evidence type="ECO:0000256" key="3">
    <source>
        <dbReference type="ARBA" id="ARBA00012737"/>
    </source>
</evidence>
<keyword evidence="10" id="KW-1185">Reference proteome</keyword>
<dbReference type="Gene3D" id="3.40.50.620">
    <property type="entry name" value="HUPs"/>
    <property type="match status" value="1"/>
</dbReference>
<evidence type="ECO:0000313" key="9">
    <source>
        <dbReference type="EMBL" id="BBH22978.1"/>
    </source>
</evidence>
<dbReference type="Pfam" id="PF13537">
    <property type="entry name" value="GATase_7"/>
    <property type="match status" value="1"/>
</dbReference>
<keyword evidence="5" id="KW-0067">ATP-binding</keyword>
<dbReference type="SUPFAM" id="SSF52402">
    <property type="entry name" value="Adenine nucleotide alpha hydrolases-like"/>
    <property type="match status" value="1"/>
</dbReference>
<keyword evidence="7" id="KW-0315">Glutamine amidotransferase</keyword>
<dbReference type="NCBIfam" id="TIGR01536">
    <property type="entry name" value="asn_synth_AEB"/>
    <property type="match status" value="1"/>
</dbReference>
<organism evidence="9 10">
    <name type="scientific">Paenibacillus baekrokdamisoli</name>
    <dbReference type="NCBI Taxonomy" id="1712516"/>
    <lineage>
        <taxon>Bacteria</taxon>
        <taxon>Bacillati</taxon>
        <taxon>Bacillota</taxon>
        <taxon>Bacilli</taxon>
        <taxon>Bacillales</taxon>
        <taxon>Paenibacillaceae</taxon>
        <taxon>Paenibacillus</taxon>
    </lineage>
</organism>
<evidence type="ECO:0000313" key="10">
    <source>
        <dbReference type="Proteomes" id="UP000275368"/>
    </source>
</evidence>
<dbReference type="InterPro" id="IPR033738">
    <property type="entry name" value="AsnB_N"/>
</dbReference>
<accession>A0A3G9JFZ5</accession>
<dbReference type="GO" id="GO:0006529">
    <property type="term" value="P:asparagine biosynthetic process"/>
    <property type="evidence" value="ECO:0007669"/>
    <property type="project" value="UniProtKB-KW"/>
</dbReference>
<gene>
    <name evidence="9" type="primary">asnB_2</name>
    <name evidence="9" type="ORF">Back11_43230</name>
</gene>
<dbReference type="PANTHER" id="PTHR43284">
    <property type="entry name" value="ASPARAGINE SYNTHETASE (GLUTAMINE-HYDROLYZING)"/>
    <property type="match status" value="1"/>
</dbReference>
<evidence type="ECO:0000256" key="6">
    <source>
        <dbReference type="ARBA" id="ARBA00022888"/>
    </source>
</evidence>
<dbReference type="InterPro" id="IPR029055">
    <property type="entry name" value="Ntn_hydrolases_N"/>
</dbReference>
<dbReference type="AlphaFoldDB" id="A0A3G9JFZ5"/>
<dbReference type="EC" id="6.3.5.4" evidence="3"/>
<dbReference type="KEGG" id="pbk:Back11_43230"/>
<keyword evidence="6" id="KW-0061">Asparagine biosynthesis</keyword>
<proteinExistence type="inferred from homology"/>
<dbReference type="InterPro" id="IPR051786">
    <property type="entry name" value="ASN_synthetase/amidase"/>
</dbReference>
<protein>
    <recommendedName>
        <fullName evidence="3">asparagine synthase (glutamine-hydrolyzing)</fullName>
        <ecNumber evidence="3">6.3.5.4</ecNumber>
    </recommendedName>
</protein>
<dbReference type="OrthoDB" id="9763290at2"/>
<dbReference type="PROSITE" id="PS51278">
    <property type="entry name" value="GATASE_TYPE_2"/>
    <property type="match status" value="1"/>
</dbReference>
<dbReference type="GO" id="GO:0005829">
    <property type="term" value="C:cytosol"/>
    <property type="evidence" value="ECO:0007669"/>
    <property type="project" value="TreeGrafter"/>
</dbReference>
<evidence type="ECO:0000256" key="2">
    <source>
        <dbReference type="ARBA" id="ARBA00005752"/>
    </source>
</evidence>
<comment type="pathway">
    <text evidence="1">Amino-acid biosynthesis; L-asparagine biosynthesis; L-asparagine from L-aspartate (L-Gln route): step 1/1.</text>
</comment>
<dbReference type="InterPro" id="IPR014729">
    <property type="entry name" value="Rossmann-like_a/b/a_fold"/>
</dbReference>
<keyword evidence="6" id="KW-0028">Amino-acid biosynthesis</keyword>
<comment type="catalytic activity">
    <reaction evidence="8">
        <text>L-aspartate + L-glutamine + ATP + H2O = L-asparagine + L-glutamate + AMP + diphosphate + H(+)</text>
        <dbReference type="Rhea" id="RHEA:12228"/>
        <dbReference type="ChEBI" id="CHEBI:15377"/>
        <dbReference type="ChEBI" id="CHEBI:15378"/>
        <dbReference type="ChEBI" id="CHEBI:29985"/>
        <dbReference type="ChEBI" id="CHEBI:29991"/>
        <dbReference type="ChEBI" id="CHEBI:30616"/>
        <dbReference type="ChEBI" id="CHEBI:33019"/>
        <dbReference type="ChEBI" id="CHEBI:58048"/>
        <dbReference type="ChEBI" id="CHEBI:58359"/>
        <dbReference type="ChEBI" id="CHEBI:456215"/>
        <dbReference type="EC" id="6.3.5.4"/>
    </reaction>
</comment>
<dbReference type="SUPFAM" id="SSF56235">
    <property type="entry name" value="N-terminal nucleophile aminohydrolases (Ntn hydrolases)"/>
    <property type="match status" value="1"/>
</dbReference>
<evidence type="ECO:0000256" key="5">
    <source>
        <dbReference type="ARBA" id="ARBA00022840"/>
    </source>
</evidence>
<evidence type="ECO:0000256" key="4">
    <source>
        <dbReference type="ARBA" id="ARBA00022741"/>
    </source>
</evidence>
<reference evidence="9 10" key="1">
    <citation type="submission" date="2018-11" db="EMBL/GenBank/DDBJ databases">
        <title>Complete genome sequence of Paenibacillus baekrokdamisoli strain KCTC 33723.</title>
        <authorList>
            <person name="Kang S.W."/>
            <person name="Lee K.C."/>
            <person name="Kim K.K."/>
            <person name="Kim J.S."/>
            <person name="Kim D.S."/>
            <person name="Ko S.H."/>
            <person name="Yang S.H."/>
            <person name="Lee J.S."/>
        </authorList>
    </citation>
    <scope>NUCLEOTIDE SEQUENCE [LARGE SCALE GENOMIC DNA]</scope>
    <source>
        <strain evidence="9 10">KCTC 33723</strain>
    </source>
</reference>